<reference evidence="2" key="1">
    <citation type="submission" date="2014-09" db="EMBL/GenBank/DDBJ databases">
        <authorList>
            <person name="Mudge J."/>
            <person name="Ramaraj T."/>
            <person name="Lindquist I.E."/>
            <person name="Bharti A.K."/>
            <person name="Sundararajan A."/>
            <person name="Cameron C.T."/>
            <person name="Woodward J.E."/>
            <person name="May G.D."/>
            <person name="Brubaker C."/>
            <person name="Broadhvest J."/>
            <person name="Wilkins T.A."/>
        </authorList>
    </citation>
    <scope>NUCLEOTIDE SEQUENCE</scope>
    <source>
        <strain evidence="2">cv. AKA8401</strain>
    </source>
</reference>
<evidence type="ECO:0000313" key="1">
    <source>
        <dbReference type="EMBL" id="KHG11651.1"/>
    </source>
</evidence>
<evidence type="ECO:0000313" key="2">
    <source>
        <dbReference type="Proteomes" id="UP000032142"/>
    </source>
</evidence>
<accession>A0A0B0NKM3</accession>
<keyword evidence="2" id="KW-1185">Reference proteome</keyword>
<proteinExistence type="predicted"/>
<gene>
    <name evidence="1" type="ORF">F383_16224</name>
</gene>
<dbReference type="AlphaFoldDB" id="A0A0B0NKM3"/>
<dbReference type="Proteomes" id="UP000032142">
    <property type="component" value="Unassembled WGS sequence"/>
</dbReference>
<sequence length="35" mass="3752">MTVCCIAWGWDDICGGSVLKGFKPNILAAQLQITV</sequence>
<dbReference type="EMBL" id="KN396250">
    <property type="protein sequence ID" value="KHG11651.1"/>
    <property type="molecule type" value="Genomic_DNA"/>
</dbReference>
<protein>
    <submittedName>
        <fullName evidence="1">Popeye domain-containing 2</fullName>
    </submittedName>
</protein>
<name>A0A0B0NKM3_GOSAR</name>
<organism evidence="1 2">
    <name type="scientific">Gossypium arboreum</name>
    <name type="common">Tree cotton</name>
    <name type="synonym">Gossypium nanking</name>
    <dbReference type="NCBI Taxonomy" id="29729"/>
    <lineage>
        <taxon>Eukaryota</taxon>
        <taxon>Viridiplantae</taxon>
        <taxon>Streptophyta</taxon>
        <taxon>Embryophyta</taxon>
        <taxon>Tracheophyta</taxon>
        <taxon>Spermatophyta</taxon>
        <taxon>Magnoliopsida</taxon>
        <taxon>eudicotyledons</taxon>
        <taxon>Gunneridae</taxon>
        <taxon>Pentapetalae</taxon>
        <taxon>rosids</taxon>
        <taxon>malvids</taxon>
        <taxon>Malvales</taxon>
        <taxon>Malvaceae</taxon>
        <taxon>Malvoideae</taxon>
        <taxon>Gossypium</taxon>
    </lineage>
</organism>